<proteinExistence type="predicted"/>
<evidence type="ECO:0000313" key="2">
    <source>
        <dbReference type="Proteomes" id="UP001497623"/>
    </source>
</evidence>
<organism evidence="1 2">
    <name type="scientific">Meganyctiphanes norvegica</name>
    <name type="common">Northern krill</name>
    <name type="synonym">Thysanopoda norvegica</name>
    <dbReference type="NCBI Taxonomy" id="48144"/>
    <lineage>
        <taxon>Eukaryota</taxon>
        <taxon>Metazoa</taxon>
        <taxon>Ecdysozoa</taxon>
        <taxon>Arthropoda</taxon>
        <taxon>Crustacea</taxon>
        <taxon>Multicrustacea</taxon>
        <taxon>Malacostraca</taxon>
        <taxon>Eumalacostraca</taxon>
        <taxon>Eucarida</taxon>
        <taxon>Euphausiacea</taxon>
        <taxon>Euphausiidae</taxon>
        <taxon>Meganyctiphanes</taxon>
    </lineage>
</organism>
<keyword evidence="2" id="KW-1185">Reference proteome</keyword>
<dbReference type="AlphaFoldDB" id="A0AAV2SVH9"/>
<gene>
    <name evidence="1" type="ORF">MNOR_LOCUS41262</name>
</gene>
<evidence type="ECO:0000313" key="1">
    <source>
        <dbReference type="EMBL" id="CAL4246677.1"/>
    </source>
</evidence>
<protein>
    <submittedName>
        <fullName evidence="1">Uncharacterized protein</fullName>
    </submittedName>
</protein>
<feature type="non-terminal residue" evidence="1">
    <location>
        <position position="106"/>
    </location>
</feature>
<dbReference type="Proteomes" id="UP001497623">
    <property type="component" value="Unassembled WGS sequence"/>
</dbReference>
<name>A0AAV2SVH9_MEGNR</name>
<accession>A0AAV2SVH9</accession>
<reference evidence="1 2" key="1">
    <citation type="submission" date="2024-05" db="EMBL/GenBank/DDBJ databases">
        <authorList>
            <person name="Wallberg A."/>
        </authorList>
    </citation>
    <scope>NUCLEOTIDE SEQUENCE [LARGE SCALE GENOMIC DNA]</scope>
</reference>
<dbReference type="EMBL" id="CAXKWB010146421">
    <property type="protein sequence ID" value="CAL4246677.1"/>
    <property type="molecule type" value="Genomic_DNA"/>
</dbReference>
<comment type="caution">
    <text evidence="1">The sequence shown here is derived from an EMBL/GenBank/DDBJ whole genome shotgun (WGS) entry which is preliminary data.</text>
</comment>
<sequence>MPHFYMGCPIRHLTILCCLKKKKYHSTVFATRYEPDTNVTTVKKDLESNLLRAIGVRHIVTIEKIATRYDHYGSFKISCSCDNTAVFTNPEVWPTGILVRWWRQTR</sequence>